<dbReference type="Proteomes" id="UP001174209">
    <property type="component" value="Unassembled WGS sequence"/>
</dbReference>
<evidence type="ECO:0000256" key="2">
    <source>
        <dbReference type="SAM" id="Phobius"/>
    </source>
</evidence>
<accession>A0ABT8K3T3</accession>
<evidence type="ECO:0000256" key="1">
    <source>
        <dbReference type="SAM" id="MobiDB-lite"/>
    </source>
</evidence>
<organism evidence="4 5">
    <name type="scientific">Arthrobacter burdickii</name>
    <dbReference type="NCBI Taxonomy" id="3035920"/>
    <lineage>
        <taxon>Bacteria</taxon>
        <taxon>Bacillati</taxon>
        <taxon>Actinomycetota</taxon>
        <taxon>Actinomycetes</taxon>
        <taxon>Micrococcales</taxon>
        <taxon>Micrococcaceae</taxon>
        <taxon>Arthrobacter</taxon>
    </lineage>
</organism>
<name>A0ABT8K3T3_9MICC</name>
<feature type="domain" description="DUF4350" evidence="3">
    <location>
        <begin position="92"/>
        <end position="265"/>
    </location>
</feature>
<gene>
    <name evidence="4" type="ORF">P5G52_09085</name>
</gene>
<keyword evidence="5" id="KW-1185">Reference proteome</keyword>
<sequence>MTSGATPRAVGGKESTELPSAAGGASARPRTVTGGEVTGREVMGDGGSALATARSRMRRALPLIIGAVVLAVILLVNLLPGSEEDDRPLSPGNPAPEGARAVAEVLAAQGVDVVRPDSYDDAMESLRTGPATLFLNDALGYLSAGQVADLTASADRTVLAAPGDRQLTALDDDFSLLGPLPFDLGNDSPVLAADCPDAAASAAGTVSGTGAAYSGDTECFLTTIDGETGGLYVTSADGSVAILGAPAILSNGSITDEGNAALALQALGSSPTLVWFEPTGADVTSSGEGVDPFTLLPDWLDYLLVWLLACSVLAMAWRGRRLGPLAAEPLPVVVRAAETAEGRARLYQDSRSVAHAAATLRAATLTRMARRLRVDRSASPGEVLEAAARHGGRPRTELEQRLLHYTPTTNRELVLWAQEILDLEKEIQ</sequence>
<proteinExistence type="predicted"/>
<reference evidence="4" key="1">
    <citation type="submission" date="2023-06" db="EMBL/GenBank/DDBJ databases">
        <title>MT1 and MT2 Draft Genomes of Novel Species.</title>
        <authorList>
            <person name="Venkateswaran K."/>
        </authorList>
    </citation>
    <scope>NUCLEOTIDE SEQUENCE</scope>
    <source>
        <strain evidence="4">IIF3SC-B10</strain>
    </source>
</reference>
<keyword evidence="2" id="KW-0472">Membrane</keyword>
<evidence type="ECO:0000313" key="5">
    <source>
        <dbReference type="Proteomes" id="UP001174209"/>
    </source>
</evidence>
<evidence type="ECO:0000313" key="4">
    <source>
        <dbReference type="EMBL" id="MDN4611024.1"/>
    </source>
</evidence>
<keyword evidence="2" id="KW-1133">Transmembrane helix</keyword>
<dbReference type="InterPro" id="IPR025646">
    <property type="entry name" value="DUF4350"/>
</dbReference>
<feature type="transmembrane region" description="Helical" evidence="2">
    <location>
        <begin position="60"/>
        <end position="79"/>
    </location>
</feature>
<keyword evidence="2" id="KW-0812">Transmembrane</keyword>
<dbReference type="Pfam" id="PF14258">
    <property type="entry name" value="DUF4350"/>
    <property type="match status" value="1"/>
</dbReference>
<dbReference type="RefSeq" id="WP_301226674.1">
    <property type="nucleotide sequence ID" value="NZ_JAROCG010000001.1"/>
</dbReference>
<comment type="caution">
    <text evidence="4">The sequence shown here is derived from an EMBL/GenBank/DDBJ whole genome shotgun (WGS) entry which is preliminary data.</text>
</comment>
<dbReference type="EMBL" id="JAROCG010000001">
    <property type="protein sequence ID" value="MDN4611024.1"/>
    <property type="molecule type" value="Genomic_DNA"/>
</dbReference>
<protein>
    <submittedName>
        <fullName evidence="4">DUF4350 domain-containing protein</fullName>
    </submittedName>
</protein>
<evidence type="ECO:0000259" key="3">
    <source>
        <dbReference type="Pfam" id="PF14258"/>
    </source>
</evidence>
<feature type="region of interest" description="Disordered" evidence="1">
    <location>
        <begin position="1"/>
        <end position="46"/>
    </location>
</feature>